<dbReference type="PANTHER" id="PTHR40202:SF1">
    <property type="entry name" value="HD DOMAIN-CONTAINING PROTEIN"/>
    <property type="match status" value="1"/>
</dbReference>
<gene>
    <name evidence="2" type="ORF">lpari_00083</name>
</gene>
<evidence type="ECO:0000313" key="2">
    <source>
        <dbReference type="EMBL" id="OEH48938.1"/>
    </source>
</evidence>
<dbReference type="Pfam" id="PF01966">
    <property type="entry name" value="HD"/>
    <property type="match status" value="1"/>
</dbReference>
<keyword evidence="3" id="KW-1185">Reference proteome</keyword>
<feature type="domain" description="HD" evidence="1">
    <location>
        <begin position="34"/>
        <end position="111"/>
    </location>
</feature>
<comment type="caution">
    <text evidence="2">The sequence shown here is derived from an EMBL/GenBank/DDBJ whole genome shotgun (WGS) entry which is preliminary data.</text>
</comment>
<organism evidence="2 3">
    <name type="scientific">Legionella parisiensis</name>
    <dbReference type="NCBI Taxonomy" id="45071"/>
    <lineage>
        <taxon>Bacteria</taxon>
        <taxon>Pseudomonadati</taxon>
        <taxon>Pseudomonadota</taxon>
        <taxon>Gammaproteobacteria</taxon>
        <taxon>Legionellales</taxon>
        <taxon>Legionellaceae</taxon>
        <taxon>Legionella</taxon>
    </lineage>
</organism>
<reference evidence="2 3" key="1">
    <citation type="submission" date="2016-02" db="EMBL/GenBank/DDBJ databases">
        <title>Secondary metabolites in Legionella.</title>
        <authorList>
            <person name="Tobias N.J."/>
            <person name="Bode H.B."/>
        </authorList>
    </citation>
    <scope>NUCLEOTIDE SEQUENCE [LARGE SCALE GENOMIC DNA]</scope>
    <source>
        <strain evidence="2 3">DSM 19216</strain>
    </source>
</reference>
<evidence type="ECO:0000313" key="3">
    <source>
        <dbReference type="Proteomes" id="UP000095229"/>
    </source>
</evidence>
<dbReference type="Gene3D" id="1.10.3210.10">
    <property type="entry name" value="Hypothetical protein af1432"/>
    <property type="match status" value="1"/>
</dbReference>
<name>A0A1E5JY03_9GAMM</name>
<dbReference type="InterPro" id="IPR003607">
    <property type="entry name" value="HD/PDEase_dom"/>
</dbReference>
<dbReference type="SUPFAM" id="SSF109604">
    <property type="entry name" value="HD-domain/PDEase-like"/>
    <property type="match status" value="1"/>
</dbReference>
<dbReference type="STRING" id="45071.Lpar_3582"/>
<proteinExistence type="predicted"/>
<dbReference type="CDD" id="cd00077">
    <property type="entry name" value="HDc"/>
    <property type="match status" value="1"/>
</dbReference>
<sequence>MKTMDHIDKKIDRAFQCLYLSNGMDYIGESVSQLEHALQSAYFAEQAGHSQEVILACLFHDIGHFASDTKQNKMADLGVVHHEWIGATLAYTLGFSAKVALLIGHHVNAKRYLAGKKKDYFERLSAASKKTLLFQGGVMTDEEMRHFEANTHFKDILRVRVNDEKAKEIGMEVPDLVYYRPYLYKHFVETARSIEHISLPNYVDNVWVEQFKASLEKRLLA</sequence>
<accession>A0A1E5JY03</accession>
<dbReference type="InterPro" id="IPR052567">
    <property type="entry name" value="OP_Dioxygenase"/>
</dbReference>
<dbReference type="PANTHER" id="PTHR40202">
    <property type="match status" value="1"/>
</dbReference>
<dbReference type="EMBL" id="LSOG01000002">
    <property type="protein sequence ID" value="OEH48938.1"/>
    <property type="molecule type" value="Genomic_DNA"/>
</dbReference>
<dbReference type="PATRIC" id="fig|45071.6.peg.3867"/>
<dbReference type="Proteomes" id="UP000095229">
    <property type="component" value="Unassembled WGS sequence"/>
</dbReference>
<dbReference type="InterPro" id="IPR006674">
    <property type="entry name" value="HD_domain"/>
</dbReference>
<evidence type="ECO:0000259" key="1">
    <source>
        <dbReference type="Pfam" id="PF01966"/>
    </source>
</evidence>
<dbReference type="AlphaFoldDB" id="A0A1E5JY03"/>
<protein>
    <recommendedName>
        <fullName evidence="1">HD domain-containing protein</fullName>
    </recommendedName>
</protein>